<dbReference type="Gene3D" id="3.40.50.150">
    <property type="entry name" value="Vaccinia Virus protein VP39"/>
    <property type="match status" value="1"/>
</dbReference>
<feature type="domain" description="PABS" evidence="7">
    <location>
        <begin position="211"/>
        <end position="461"/>
    </location>
</feature>
<keyword evidence="6" id="KW-0812">Transmembrane</keyword>
<accession>A0A4S3TL59</accession>
<dbReference type="InterPro" id="IPR030374">
    <property type="entry name" value="PABS"/>
</dbReference>
<dbReference type="OrthoDB" id="10538at2157"/>
<keyword evidence="3 4" id="KW-0620">Polyamine biosynthesis</keyword>
<dbReference type="AlphaFoldDB" id="A0A4S3TL59"/>
<dbReference type="RefSeq" id="WP_141465558.1">
    <property type="nucleotide sequence ID" value="NZ_RBZW01000048.1"/>
</dbReference>
<comment type="caution">
    <text evidence="8">The sequence shown here is derived from an EMBL/GenBank/DDBJ whole genome shotgun (WGS) entry which is preliminary data.</text>
</comment>
<feature type="transmembrane region" description="Helical" evidence="6">
    <location>
        <begin position="178"/>
        <end position="199"/>
    </location>
</feature>
<feature type="compositionally biased region" description="Basic and acidic residues" evidence="5">
    <location>
        <begin position="519"/>
        <end position="529"/>
    </location>
</feature>
<evidence type="ECO:0000313" key="8">
    <source>
        <dbReference type="EMBL" id="THE63973.1"/>
    </source>
</evidence>
<keyword evidence="6" id="KW-1133">Transmembrane helix</keyword>
<feature type="transmembrane region" description="Helical" evidence="6">
    <location>
        <begin position="151"/>
        <end position="171"/>
    </location>
</feature>
<dbReference type="Proteomes" id="UP000318864">
    <property type="component" value="Unassembled WGS sequence"/>
</dbReference>
<evidence type="ECO:0000256" key="4">
    <source>
        <dbReference type="PROSITE-ProRule" id="PRU00354"/>
    </source>
</evidence>
<evidence type="ECO:0000256" key="6">
    <source>
        <dbReference type="SAM" id="Phobius"/>
    </source>
</evidence>
<dbReference type="PANTHER" id="PTHR43317:SF1">
    <property type="entry name" value="THERMOSPERMINE SYNTHASE ACAULIS5"/>
    <property type="match status" value="1"/>
</dbReference>
<evidence type="ECO:0000256" key="5">
    <source>
        <dbReference type="SAM" id="MobiDB-lite"/>
    </source>
</evidence>
<dbReference type="GO" id="GO:0010487">
    <property type="term" value="F:thermospermine synthase activity"/>
    <property type="evidence" value="ECO:0007669"/>
    <property type="project" value="TreeGrafter"/>
</dbReference>
<feature type="transmembrane region" description="Helical" evidence="6">
    <location>
        <begin position="77"/>
        <end position="99"/>
    </location>
</feature>
<name>A0A4S3TL59_9EURY</name>
<keyword evidence="9" id="KW-1185">Reference proteome</keyword>
<evidence type="ECO:0000256" key="2">
    <source>
        <dbReference type="ARBA" id="ARBA00022679"/>
    </source>
</evidence>
<dbReference type="InterPro" id="IPR029063">
    <property type="entry name" value="SAM-dependent_MTases_sf"/>
</dbReference>
<comment type="similarity">
    <text evidence="1">Belongs to the spermidine/spermine synthase family.</text>
</comment>
<dbReference type="EMBL" id="RBZW01000048">
    <property type="protein sequence ID" value="THE63973.1"/>
    <property type="molecule type" value="Genomic_DNA"/>
</dbReference>
<keyword evidence="2 4" id="KW-0808">Transferase</keyword>
<evidence type="ECO:0000259" key="7">
    <source>
        <dbReference type="PROSITE" id="PS51006"/>
    </source>
</evidence>
<feature type="active site" description="Proton acceptor" evidence="4">
    <location>
        <position position="367"/>
    </location>
</feature>
<feature type="region of interest" description="Disordered" evidence="5">
    <location>
        <begin position="447"/>
        <end position="496"/>
    </location>
</feature>
<dbReference type="CDD" id="cd02440">
    <property type="entry name" value="AdoMet_MTases"/>
    <property type="match status" value="1"/>
</dbReference>
<dbReference type="GO" id="GO:0006596">
    <property type="term" value="P:polyamine biosynthetic process"/>
    <property type="evidence" value="ECO:0007669"/>
    <property type="project" value="UniProtKB-UniRule"/>
</dbReference>
<keyword evidence="6" id="KW-0472">Membrane</keyword>
<evidence type="ECO:0000256" key="1">
    <source>
        <dbReference type="ARBA" id="ARBA00007867"/>
    </source>
</evidence>
<dbReference type="NCBIfam" id="NF037959">
    <property type="entry name" value="MFS_SpdSyn"/>
    <property type="match status" value="1"/>
</dbReference>
<dbReference type="PROSITE" id="PS51006">
    <property type="entry name" value="PABS_2"/>
    <property type="match status" value="1"/>
</dbReference>
<feature type="transmembrane region" description="Helical" evidence="6">
    <location>
        <begin position="111"/>
        <end position="131"/>
    </location>
</feature>
<sequence length="574" mass="61537">MAIGSVSSYRPTRPELAVFVSGVTSMGLEILAVRIVAPQFGSHIYTVGGILTVFLIALSLGYWQGGKRAAGATNREMSWILLATAVYVAMVVYASDLLLSYTSTLALPPRYASLPAVILLFGPPTYLLGFISPYAAELSEKQGTGEASGHVYALGTIGSIVGSAATTFVLIPALSIDAIGLLFGITLVGTAVAITIPAISRRALASSALVALLLVGAAGGTPMNLDHRGEVVYETNTPHQHVEIVDDGDVRTMYLDGARHSAMDFEEPDRHVFTYTRYFHLPMLATDDVDDVDRVLFIGGGGYTGPQDFADRYDAHVDVVEIDPEVTDAAETYFDLDTDRDDITAHAQDGRQFLEGTDETYDVIVLDAYKKDQVPFHLTTVEFMGLASDRLADDGILHANVIAAPSGPAAEFYHAQQKTMATAFADTASFRTTDSNSVQNIQVVAANDDATDLSTPTLAERNDEREGVPDLEDALENRLDDPDTADAPVLEDDRGEVDSLLDPMFGQRYVIEETDSDTETDRSQTKADEPSISFSSADGTEPRPIPSVQPTITLDSNADSGADPSASPIVRHIS</sequence>
<organism evidence="8 9">
    <name type="scientific">Salinadaptatus halalkaliphilus</name>
    <dbReference type="NCBI Taxonomy" id="2419781"/>
    <lineage>
        <taxon>Archaea</taxon>
        <taxon>Methanobacteriati</taxon>
        <taxon>Methanobacteriota</taxon>
        <taxon>Stenosarchaea group</taxon>
        <taxon>Halobacteria</taxon>
        <taxon>Halobacteriales</taxon>
        <taxon>Natrialbaceae</taxon>
        <taxon>Salinadaptatus</taxon>
    </lineage>
</organism>
<proteinExistence type="inferred from homology"/>
<feature type="region of interest" description="Disordered" evidence="5">
    <location>
        <begin position="513"/>
        <end position="574"/>
    </location>
</feature>
<dbReference type="Pfam" id="PF01564">
    <property type="entry name" value="Spermine_synth"/>
    <property type="match status" value="1"/>
</dbReference>
<evidence type="ECO:0000256" key="3">
    <source>
        <dbReference type="ARBA" id="ARBA00023115"/>
    </source>
</evidence>
<dbReference type="SUPFAM" id="SSF53335">
    <property type="entry name" value="S-adenosyl-L-methionine-dependent methyltransferases"/>
    <property type="match status" value="1"/>
</dbReference>
<dbReference type="PANTHER" id="PTHR43317">
    <property type="entry name" value="THERMOSPERMINE SYNTHASE ACAULIS5"/>
    <property type="match status" value="1"/>
</dbReference>
<feature type="compositionally biased region" description="Polar residues" evidence="5">
    <location>
        <begin position="548"/>
        <end position="559"/>
    </location>
</feature>
<reference evidence="8 9" key="1">
    <citation type="submission" date="2018-10" db="EMBL/GenBank/DDBJ databases">
        <title>Natronolimnobius sp. XQ-INN 246 isolated from Inner Mongolia Autonomous Region of China.</title>
        <authorList>
            <person name="Xue Q."/>
        </authorList>
    </citation>
    <scope>NUCLEOTIDE SEQUENCE [LARGE SCALE GENOMIC DNA]</scope>
    <source>
        <strain evidence="8 9">XQ-INN 246</strain>
    </source>
</reference>
<evidence type="ECO:0000313" key="9">
    <source>
        <dbReference type="Proteomes" id="UP000318864"/>
    </source>
</evidence>
<protein>
    <submittedName>
        <fullName evidence="8">Spermidine synthase</fullName>
    </submittedName>
</protein>
<feature type="transmembrane region" description="Helical" evidence="6">
    <location>
        <begin position="44"/>
        <end position="65"/>
    </location>
</feature>
<gene>
    <name evidence="8" type="ORF">D8Y22_15305</name>
</gene>
<feature type="transmembrane region" description="Helical" evidence="6">
    <location>
        <begin position="16"/>
        <end position="37"/>
    </location>
</feature>